<dbReference type="Pfam" id="PF12762">
    <property type="entry name" value="DDE_Tnp_IS1595"/>
    <property type="match status" value="1"/>
</dbReference>
<dbReference type="Proteomes" id="UP000005239">
    <property type="component" value="Unassembled WGS sequence"/>
</dbReference>
<reference evidence="2" key="1">
    <citation type="journal article" date="2008" name="Nat. Genet.">
        <title>The Pristionchus pacificus genome provides a unique perspective on nematode lifestyle and parasitism.</title>
        <authorList>
            <person name="Dieterich C."/>
            <person name="Clifton S.W."/>
            <person name="Schuster L.N."/>
            <person name="Chinwalla A."/>
            <person name="Delehaunty K."/>
            <person name="Dinkelacker I."/>
            <person name="Fulton L."/>
            <person name="Fulton R."/>
            <person name="Godfrey J."/>
            <person name="Minx P."/>
            <person name="Mitreva M."/>
            <person name="Roeseler W."/>
            <person name="Tian H."/>
            <person name="Witte H."/>
            <person name="Yang S.P."/>
            <person name="Wilson R.K."/>
            <person name="Sommer R.J."/>
        </authorList>
    </citation>
    <scope>NUCLEOTIDE SEQUENCE [LARGE SCALE GENOMIC DNA]</scope>
    <source>
        <strain evidence="2">PS312</strain>
    </source>
</reference>
<evidence type="ECO:0000313" key="1">
    <source>
        <dbReference type="EnsemblMetazoa" id="PPA39925.1"/>
    </source>
</evidence>
<dbReference type="PANTHER" id="PTHR47163">
    <property type="entry name" value="DDE_TNP_IS1595 DOMAIN-CONTAINING PROTEIN"/>
    <property type="match status" value="1"/>
</dbReference>
<protein>
    <submittedName>
        <fullName evidence="1">DDE_Tnp_IS1595 domain-containing protein</fullName>
    </submittedName>
</protein>
<dbReference type="EnsemblMetazoa" id="PPA39925.1">
    <property type="protein sequence ID" value="PPA39925.1"/>
    <property type="gene ID" value="WBGene00278294"/>
</dbReference>
<dbReference type="InterPro" id="IPR053164">
    <property type="entry name" value="IS1016-like_transposase"/>
</dbReference>
<name>A0A2A6CII4_PRIPA</name>
<dbReference type="PANTHER" id="PTHR47163:SF2">
    <property type="entry name" value="SI:DKEY-17M8.2"/>
    <property type="match status" value="1"/>
</dbReference>
<keyword evidence="2" id="KW-1185">Reference proteome</keyword>
<accession>A0A2A6CII4</accession>
<reference evidence="1" key="2">
    <citation type="submission" date="2022-06" db="UniProtKB">
        <authorList>
            <consortium name="EnsemblMetazoa"/>
        </authorList>
    </citation>
    <scope>IDENTIFICATION</scope>
    <source>
        <strain evidence="1">PS312</strain>
    </source>
</reference>
<dbReference type="SMART" id="SM01126">
    <property type="entry name" value="DDE_Tnp_IS1595"/>
    <property type="match status" value="1"/>
</dbReference>
<proteinExistence type="predicted"/>
<dbReference type="OrthoDB" id="2194918at2759"/>
<sequence length="629" mass="71408">LVAMSPITLFSKINRVKLELFLDLPMTHIVAHLRACRLLRSSLSCSKCNVPCVEYQKVTPSWPGCGWRCPSCYCNYSALTGSWFARMRLDIRPLFRMIYSFCWEQASLRSLQHELRTPDGSTLCSKSFVDYHSFFREICWLDNERQPKIGGPGTVVEIDETAFSKRKYNRGKRMAAQQWVFGGVERGDKTKLFAIPVAQRDANTLLPLIAHYIAPGTEIQSDCWAAYRRIESIGHKYKHLTVNHSVTFKDKTTGAHTNGVEGMWQKPKLGHKRRFGTHRTQLPSHIATAVFFIRHELEDRFEAFLKAVEMLGSGQRLCGTMMRKIGYNRVKILEMVARELDPCVGFRKTDIVYSEENNGEGHARCLVAFISFKDLGDNREAFTTPLSLGNNRPIFLFITDTEKASKDSSEITEIFKETYKDIEAIKTKVDCVLHKVNGSERTDIAECTIIGGQNGVAWSKGRLKEEFAKFGIIGNFENYKMRRMMYNHPKDELVNRVSRENENNAVFVHSGSCKAIAAIVANMAPYRVFISAKEGSQEREDFIGNYNEMQEICTGSDKPVFHKQDNEPYIPGKKLTKMQEKKNKKLARKGILPPPTPPTTPSLNLSNASQPPMSQVPQMSHMSQTPGSQ</sequence>
<dbReference type="AlphaFoldDB" id="A0A2A6CII4"/>
<accession>A0A8R1YTD5</accession>
<organism evidence="1 2">
    <name type="scientific">Pristionchus pacificus</name>
    <name type="common">Parasitic nematode worm</name>
    <dbReference type="NCBI Taxonomy" id="54126"/>
    <lineage>
        <taxon>Eukaryota</taxon>
        <taxon>Metazoa</taxon>
        <taxon>Ecdysozoa</taxon>
        <taxon>Nematoda</taxon>
        <taxon>Chromadorea</taxon>
        <taxon>Rhabditida</taxon>
        <taxon>Rhabditina</taxon>
        <taxon>Diplogasteromorpha</taxon>
        <taxon>Diplogasteroidea</taxon>
        <taxon>Neodiplogasteridae</taxon>
        <taxon>Pristionchus</taxon>
    </lineage>
</organism>
<gene>
    <name evidence="1" type="primary">WBGene00278294</name>
</gene>
<evidence type="ECO:0000313" key="2">
    <source>
        <dbReference type="Proteomes" id="UP000005239"/>
    </source>
</evidence>
<dbReference type="InterPro" id="IPR024445">
    <property type="entry name" value="Tnp_ISXO2-like"/>
</dbReference>